<dbReference type="EMBL" id="JBHRSK010000004">
    <property type="protein sequence ID" value="MFC2968222.1"/>
    <property type="molecule type" value="Genomic_DNA"/>
</dbReference>
<dbReference type="Proteomes" id="UP001595443">
    <property type="component" value="Unassembled WGS sequence"/>
</dbReference>
<organism evidence="1 2">
    <name type="scientific">Acidimangrovimonas pyrenivorans</name>
    <dbReference type="NCBI Taxonomy" id="2030798"/>
    <lineage>
        <taxon>Bacteria</taxon>
        <taxon>Pseudomonadati</taxon>
        <taxon>Pseudomonadota</taxon>
        <taxon>Alphaproteobacteria</taxon>
        <taxon>Rhodobacterales</taxon>
        <taxon>Paracoccaceae</taxon>
        <taxon>Acidimangrovimonas</taxon>
    </lineage>
</organism>
<protein>
    <recommendedName>
        <fullName evidence="3">HTH araC/xylS-type domain-containing protein</fullName>
    </recommendedName>
</protein>
<gene>
    <name evidence="1" type="ORF">ACFOES_08965</name>
</gene>
<reference evidence="2" key="1">
    <citation type="journal article" date="2019" name="Int. J. Syst. Evol. Microbiol.">
        <title>The Global Catalogue of Microorganisms (GCM) 10K type strain sequencing project: providing services to taxonomists for standard genome sequencing and annotation.</title>
        <authorList>
            <consortium name="The Broad Institute Genomics Platform"/>
            <consortium name="The Broad Institute Genome Sequencing Center for Infectious Disease"/>
            <person name="Wu L."/>
            <person name="Ma J."/>
        </authorList>
    </citation>
    <scope>NUCLEOTIDE SEQUENCE [LARGE SCALE GENOMIC DNA]</scope>
    <source>
        <strain evidence="2">KCTC 62192</strain>
    </source>
</reference>
<evidence type="ECO:0000313" key="1">
    <source>
        <dbReference type="EMBL" id="MFC2968222.1"/>
    </source>
</evidence>
<evidence type="ECO:0008006" key="3">
    <source>
        <dbReference type="Google" id="ProtNLM"/>
    </source>
</evidence>
<proteinExistence type="predicted"/>
<dbReference type="RefSeq" id="WP_377832892.1">
    <property type="nucleotide sequence ID" value="NZ_JBHRSK010000004.1"/>
</dbReference>
<accession>A0ABV7AG92</accession>
<keyword evidence="2" id="KW-1185">Reference proteome</keyword>
<name>A0ABV7AG92_9RHOB</name>
<evidence type="ECO:0000313" key="2">
    <source>
        <dbReference type="Proteomes" id="UP001595443"/>
    </source>
</evidence>
<sequence>MRRRALAAARLDRRQSLPSGGVISLRQLEPLLEAVDADPAHADYGFDAGLHLAAFSRAFSEMAGCSPSLCRGGE</sequence>
<comment type="caution">
    <text evidence="1">The sequence shown here is derived from an EMBL/GenBank/DDBJ whole genome shotgun (WGS) entry which is preliminary data.</text>
</comment>